<evidence type="ECO:0000313" key="3">
    <source>
        <dbReference type="Proteomes" id="UP001229025"/>
    </source>
</evidence>
<accession>A0ABT6UP03</accession>
<keyword evidence="3" id="KW-1185">Reference proteome</keyword>
<feature type="compositionally biased region" description="Polar residues" evidence="1">
    <location>
        <begin position="361"/>
        <end position="383"/>
    </location>
</feature>
<dbReference type="RefSeq" id="WP_284726628.1">
    <property type="nucleotide sequence ID" value="NZ_JASCSA010000004.1"/>
</dbReference>
<dbReference type="EMBL" id="JASCSA010000004">
    <property type="protein sequence ID" value="MDI5884055.1"/>
    <property type="molecule type" value="Genomic_DNA"/>
</dbReference>
<feature type="region of interest" description="Disordered" evidence="1">
    <location>
        <begin position="288"/>
        <end position="312"/>
    </location>
</feature>
<reference evidence="3" key="1">
    <citation type="submission" date="2023-07" db="EMBL/GenBank/DDBJ databases">
        <title>Genome-based characterization of strain KMM 296 and proposal for reclassification of Cobetia litoralis and Cobetia pacifica, and emended description of the species Cobetia amphilecti and Cobetia marina.</title>
        <authorList>
            <person name="Balabanova L."/>
            <person name="Nedashkovskaya O."/>
        </authorList>
    </citation>
    <scope>NUCLEOTIDE SEQUENCE [LARGE SCALE GENOMIC DNA]</scope>
    <source>
        <strain evidence="3">NRIC 0815</strain>
    </source>
</reference>
<proteinExistence type="predicted"/>
<organism evidence="2 3">
    <name type="scientific">Cobetia amphilecti</name>
    <dbReference type="NCBI Taxonomy" id="1055104"/>
    <lineage>
        <taxon>Bacteria</taxon>
        <taxon>Pseudomonadati</taxon>
        <taxon>Pseudomonadota</taxon>
        <taxon>Gammaproteobacteria</taxon>
        <taxon>Oceanospirillales</taxon>
        <taxon>Halomonadaceae</taxon>
        <taxon>Cobetia</taxon>
    </lineage>
</organism>
<feature type="region of interest" description="Disordered" evidence="1">
    <location>
        <begin position="337"/>
        <end position="388"/>
    </location>
</feature>
<evidence type="ECO:0000313" key="2">
    <source>
        <dbReference type="EMBL" id="MDI5884055.1"/>
    </source>
</evidence>
<protein>
    <submittedName>
        <fullName evidence="2">Nuclease-related domain-containing protein</fullName>
    </submittedName>
</protein>
<dbReference type="Proteomes" id="UP001229025">
    <property type="component" value="Unassembled WGS sequence"/>
</dbReference>
<gene>
    <name evidence="2" type="ORF">QLT01_06770</name>
</gene>
<comment type="caution">
    <text evidence="2">The sequence shown here is derived from an EMBL/GenBank/DDBJ whole genome shotgun (WGS) entry which is preliminary data.</text>
</comment>
<feature type="compositionally biased region" description="Low complexity" evidence="1">
    <location>
        <begin position="292"/>
        <end position="301"/>
    </location>
</feature>
<evidence type="ECO:0000256" key="1">
    <source>
        <dbReference type="SAM" id="MobiDB-lite"/>
    </source>
</evidence>
<sequence>MLIKDCDSREYDLLMLEVLAQDAALAAPERHKVLEALRAIRARQARRRALASQLDALLGTRDDWVVLHDVRLAQAEGVIEIDHLLINSLMQVWVLDASCFDLTLSITPFGELLAHGGRFAQGGETPSGEDGVMAHAVTPCPLQTIPERSRAIVQWLEASSLLPVRLGMTLQPQLRYRIVVADAAQVSRPPEDIVDSRALLSFARLKRQCLQVSGKTAYVTRLRSFTHRLDQRRLRQLGRAIATQHVAPNTDWVAELGLAAGTRATEGDAATQVSPLAYLWQPPLSPEELARASGESAAMAAESDDMEGASDDTTLAVQRGVTSTAALKRQCGFGGRGLQAAHWQPGHQAPDQDSPEGPASPQATGEQSGAAADNQQGASSAQSQDEEGLPRCQGCRRWLSTQSVDFCRQADQARALGGRLLCKRCRDASCQ</sequence>
<name>A0ABT6UP03_9GAMM</name>